<evidence type="ECO:0000256" key="2">
    <source>
        <dbReference type="ARBA" id="ARBA00023295"/>
    </source>
</evidence>
<dbReference type="RefSeq" id="WP_223912257.1">
    <property type="nucleotide sequence ID" value="NZ_AP025017.1"/>
</dbReference>
<proteinExistence type="predicted"/>
<evidence type="ECO:0000256" key="1">
    <source>
        <dbReference type="ARBA" id="ARBA00022801"/>
    </source>
</evidence>
<protein>
    <submittedName>
        <fullName evidence="3">Alpha-galactosidase</fullName>
    </submittedName>
</protein>
<organism evidence="3 4">
    <name type="scientific">Actinomyces capricornis</name>
    <dbReference type="NCBI Taxonomy" id="2755559"/>
    <lineage>
        <taxon>Bacteria</taxon>
        <taxon>Bacillati</taxon>
        <taxon>Actinomycetota</taxon>
        <taxon>Actinomycetes</taxon>
        <taxon>Actinomycetales</taxon>
        <taxon>Actinomycetaceae</taxon>
        <taxon>Actinomyces</taxon>
    </lineage>
</organism>
<dbReference type="Pfam" id="PF02065">
    <property type="entry name" value="Melibiase"/>
    <property type="match status" value="1"/>
</dbReference>
<keyword evidence="4" id="KW-1185">Reference proteome</keyword>
<dbReference type="PANTHER" id="PTHR43053:SF3">
    <property type="entry name" value="ALPHA-GALACTOSIDASE C-RELATED"/>
    <property type="match status" value="1"/>
</dbReference>
<keyword evidence="2" id="KW-0326">Glycosidase</keyword>
<accession>A0ABN6K7I6</accession>
<keyword evidence="1" id="KW-0378">Hydrolase</keyword>
<dbReference type="CDD" id="cd14791">
    <property type="entry name" value="GH36"/>
    <property type="match status" value="1"/>
</dbReference>
<dbReference type="InterPro" id="IPR013785">
    <property type="entry name" value="Aldolase_TIM"/>
</dbReference>
<gene>
    <name evidence="3" type="ORF">MANAM107_11500</name>
</gene>
<reference evidence="3 4" key="1">
    <citation type="submission" date="2021-08" db="EMBL/GenBank/DDBJ databases">
        <title>Whole genome sequence of novel Actinomyces species strain MAS-1.</title>
        <authorList>
            <person name="Saito M."/>
            <person name="Kuwahara N."/>
            <person name="Takizawa T."/>
            <person name="Gotouda H."/>
            <person name="Ochiai T."/>
        </authorList>
    </citation>
    <scope>NUCLEOTIDE SEQUENCE [LARGE SCALE GENOMIC DNA]</scope>
    <source>
        <strain evidence="3 4">MAS-1</strain>
    </source>
</reference>
<dbReference type="Proteomes" id="UP000824496">
    <property type="component" value="Chromosome"/>
</dbReference>
<evidence type="ECO:0000313" key="3">
    <source>
        <dbReference type="EMBL" id="BDA64316.1"/>
    </source>
</evidence>
<dbReference type="PANTHER" id="PTHR43053">
    <property type="entry name" value="GLYCOSIDASE FAMILY 31"/>
    <property type="match status" value="1"/>
</dbReference>
<dbReference type="InterPro" id="IPR002252">
    <property type="entry name" value="Glyco_hydro_36"/>
</dbReference>
<dbReference type="InterPro" id="IPR050985">
    <property type="entry name" value="Alpha-glycosidase_related"/>
</dbReference>
<name>A0ABN6K7I6_9ACTO</name>
<sequence>MIHHIELAGRALALATDGTVTGPAAGPGISAVAHPEGAPAAPPGVQAVRVEAAHLSLLHDMREGEVYRTGQNSWSPSGWRRLDEAPMRIEDDERRRTADDDAWDDPVRHHSSWVAVLEDEGGAILVGCLEGPTPRLRADQAALEAFTETGRPAQWVILAGPATVVLRDYARALGQALGRREIRPQSVWCSWYSYYEGISQEALDEEIPEAAALGFATLQIDDGWQAAVGDWEAGPRFSRGMAHAAQQIRRAGMRPGLWVAPFIALPGSRLLAEHPEAFIHEADGRLAIAGSNWGADYHALDATHPVAQDYVRRTIERIVKDWGFTYLKLDFINAAAVPGVRHGQADREGAYRIGLRLVREAAGQEAFLLGSGALLMPSLGILDAVRVGPDVAPMWENYATDDLSDAKAYNALHAGINRLWLGEVIGVDPDVVFFRHRRNLLDGTQMQWLRDVAEASRYRCLSDQSGWLDEQERAEIRQWLAREPEELEILGRYRFRLGGRTVDLTEAIEGSASPYPL</sequence>
<evidence type="ECO:0000313" key="4">
    <source>
        <dbReference type="Proteomes" id="UP000824496"/>
    </source>
</evidence>
<dbReference type="EMBL" id="AP025017">
    <property type="protein sequence ID" value="BDA64316.1"/>
    <property type="molecule type" value="Genomic_DNA"/>
</dbReference>
<dbReference type="SUPFAM" id="SSF51445">
    <property type="entry name" value="(Trans)glycosidases"/>
    <property type="match status" value="1"/>
</dbReference>
<dbReference type="Gene3D" id="3.20.20.70">
    <property type="entry name" value="Aldolase class I"/>
    <property type="match status" value="1"/>
</dbReference>
<dbReference type="InterPro" id="IPR017853">
    <property type="entry name" value="GH"/>
</dbReference>